<protein>
    <submittedName>
        <fullName evidence="5">Capreomycidine hydroxylase</fullName>
    </submittedName>
</protein>
<evidence type="ECO:0000313" key="6">
    <source>
        <dbReference type="Proteomes" id="UP000271003"/>
    </source>
</evidence>
<dbReference type="InterPro" id="IPR019554">
    <property type="entry name" value="Soluble_ligand-bd"/>
</dbReference>
<organism evidence="5 6">
    <name type="scientific">Sutterella megalosphaeroides</name>
    <dbReference type="NCBI Taxonomy" id="2494234"/>
    <lineage>
        <taxon>Bacteria</taxon>
        <taxon>Pseudomonadati</taxon>
        <taxon>Pseudomonadota</taxon>
        <taxon>Betaproteobacteria</taxon>
        <taxon>Burkholderiales</taxon>
        <taxon>Sutterellaceae</taxon>
        <taxon>Sutterella</taxon>
    </lineage>
</organism>
<accession>A0A2Z6ICD5</accession>
<keyword evidence="6" id="KW-1185">Reference proteome</keyword>
<proteinExistence type="predicted"/>
<dbReference type="RefSeq" id="WP_197714299.1">
    <property type="nucleotide sequence ID" value="NZ_AP018786.1"/>
</dbReference>
<evidence type="ECO:0000256" key="1">
    <source>
        <dbReference type="ARBA" id="ARBA00022729"/>
    </source>
</evidence>
<dbReference type="KEGG" id="sutt:SUTMEG_14610"/>
<evidence type="ECO:0000259" key="3">
    <source>
        <dbReference type="Pfam" id="PF02563"/>
    </source>
</evidence>
<dbReference type="GO" id="GO:0015159">
    <property type="term" value="F:polysaccharide transmembrane transporter activity"/>
    <property type="evidence" value="ECO:0007669"/>
    <property type="project" value="InterPro"/>
</dbReference>
<evidence type="ECO:0000313" key="5">
    <source>
        <dbReference type="EMBL" id="BBF23570.1"/>
    </source>
</evidence>
<sequence length="603" mass="64334">MRFNRTRISLLTLACMTTVLGSAGAVAATAAAVTTVNPLSLGVSTNPAPASTGLGTTPSAMPAGVQVGPNGTVMTGTQPTGYTQTMLPSVNVAPPAWAQGQLVSATSVALRPFAANLFEGRFANTFSDAASPDYVLAPGDRVVVRVWGARTFDDVLVVDQQGNLFLPEVGPIHVGGVRQGNLLSTVRNAIARVYTDNVQVYVNLQSAQPVAVYVAGFVNSPGRYAGGSVDSILSFIDRAGGIDVDRGSYRHIEVLRNKKVVAKLDLYRFALEGSVPNLRLKNGDVILVKEKGVSVSAYGLLREEAEYEFSKPSVAKGSGLIELASPLRNVSHVSVTGTRDQKPFNRYFDLEEFRKFALADGDIVEFVADKPGETIMATVSGAITGASRYPVAKTVKLRELLRQIEVEPELAATESIYIRRKSVARDQKAVIQDSLRRLEQTALTATSSTPEEAQVRVQEAQLIQDFVKRASQLEPDGVVVVSRGGQVSDLWLEDGDEIVIPQKSNVVLVTGEVVLPKAVAFESKMSLDDYLAAAGGVSARANDKQILVAKQNGEVGLAEKLGIGPGDRILVLPKVDTKGMLMAKDLMQIIYQIAVATKVAVDL</sequence>
<keyword evidence="1 2" id="KW-0732">Signal</keyword>
<feature type="signal peptide" evidence="2">
    <location>
        <begin position="1"/>
        <end position="27"/>
    </location>
</feature>
<dbReference type="Pfam" id="PF10531">
    <property type="entry name" value="SLBB"/>
    <property type="match status" value="1"/>
</dbReference>
<feature type="chain" id="PRO_5016371229" evidence="2">
    <location>
        <begin position="28"/>
        <end position="603"/>
    </location>
</feature>
<feature type="domain" description="Soluble ligand binding" evidence="4">
    <location>
        <begin position="506"/>
        <end position="555"/>
    </location>
</feature>
<dbReference type="Pfam" id="PF02563">
    <property type="entry name" value="Poly_export"/>
    <property type="match status" value="1"/>
</dbReference>
<gene>
    <name evidence="5" type="ORF">SUTMEG_14610</name>
</gene>
<dbReference type="InterPro" id="IPR049712">
    <property type="entry name" value="Poly_export"/>
</dbReference>
<evidence type="ECO:0000259" key="4">
    <source>
        <dbReference type="Pfam" id="PF10531"/>
    </source>
</evidence>
<evidence type="ECO:0000256" key="2">
    <source>
        <dbReference type="SAM" id="SignalP"/>
    </source>
</evidence>
<dbReference type="PANTHER" id="PTHR33619:SF3">
    <property type="entry name" value="POLYSACCHARIDE EXPORT PROTEIN GFCE-RELATED"/>
    <property type="match status" value="1"/>
</dbReference>
<reference evidence="5 6" key="1">
    <citation type="journal article" date="2018" name="Int. J. Syst. Evol. Microbiol.">
        <title>Mesosutterella multiformis gen. nov., sp. nov., a member of the family Sutterellaceae and Sutterella megalosphaeroides sp. nov., isolated from human faeces.</title>
        <authorList>
            <person name="Sakamoto M."/>
            <person name="Ikeyama N."/>
            <person name="Kunihiro T."/>
            <person name="Iino T."/>
            <person name="Yuki M."/>
            <person name="Ohkuma M."/>
        </authorList>
    </citation>
    <scope>NUCLEOTIDE SEQUENCE [LARGE SCALE GENOMIC DNA]</scope>
    <source>
        <strain evidence="5 6">6FBBBH3</strain>
    </source>
</reference>
<feature type="domain" description="Polysaccharide export protein N-terminal" evidence="3">
    <location>
        <begin position="129"/>
        <end position="204"/>
    </location>
</feature>
<dbReference type="PANTHER" id="PTHR33619">
    <property type="entry name" value="POLYSACCHARIDE EXPORT PROTEIN GFCE-RELATED"/>
    <property type="match status" value="1"/>
</dbReference>
<dbReference type="Proteomes" id="UP000271003">
    <property type="component" value="Chromosome"/>
</dbReference>
<dbReference type="Gene3D" id="3.30.1950.10">
    <property type="entry name" value="wza like domain"/>
    <property type="match status" value="1"/>
</dbReference>
<name>A0A2Z6ICD5_9BURK</name>
<dbReference type="EMBL" id="AP018786">
    <property type="protein sequence ID" value="BBF23570.1"/>
    <property type="molecule type" value="Genomic_DNA"/>
</dbReference>
<dbReference type="AlphaFoldDB" id="A0A2Z6ICD5"/>
<dbReference type="InterPro" id="IPR003715">
    <property type="entry name" value="Poly_export_N"/>
</dbReference>
<dbReference type="Gene3D" id="3.10.560.10">
    <property type="entry name" value="Outer membrane lipoprotein wza domain like"/>
    <property type="match status" value="4"/>
</dbReference>